<dbReference type="AlphaFoldDB" id="M9RD76"/>
<organism evidence="1 2">
    <name type="scientific">Octadecabacter antarcticus 307</name>
    <dbReference type="NCBI Taxonomy" id="391626"/>
    <lineage>
        <taxon>Bacteria</taxon>
        <taxon>Pseudomonadati</taxon>
        <taxon>Pseudomonadota</taxon>
        <taxon>Alphaproteobacteria</taxon>
        <taxon>Rhodobacterales</taxon>
        <taxon>Roseobacteraceae</taxon>
        <taxon>Octadecabacter</taxon>
    </lineage>
</organism>
<dbReference type="KEGG" id="oat:OAN307_c21530"/>
<evidence type="ECO:0000313" key="1">
    <source>
        <dbReference type="EMBL" id="AGI67785.1"/>
    </source>
</evidence>
<dbReference type="eggNOG" id="COG0714">
    <property type="taxonomic scope" value="Bacteria"/>
</dbReference>
<keyword evidence="2" id="KW-1185">Reference proteome</keyword>
<sequence>MQAIDDVQTDRAAQGHICGHSLATLVFLSRRLGRPLFLEGVGRHLQDRDCQSHRRVTNRFCLRRGRRDADWCVHSHV</sequence>
<reference evidence="1 2" key="1">
    <citation type="journal article" date="2013" name="PLoS ONE">
        <title>Poles Apart: Arctic and Antarctic Octadecabacter strains Share High Genome Plasticity and a New Type of Xanthorhodopsin.</title>
        <authorList>
            <person name="Vollmers J."/>
            <person name="Voget S."/>
            <person name="Dietrich S."/>
            <person name="Gollnow K."/>
            <person name="Smits M."/>
            <person name="Meyer K."/>
            <person name="Brinkhoff T."/>
            <person name="Simon M."/>
            <person name="Daniel R."/>
        </authorList>
    </citation>
    <scope>NUCLEOTIDE SEQUENCE [LARGE SCALE GENOMIC DNA]</scope>
    <source>
        <strain evidence="1 2">307</strain>
    </source>
</reference>
<accession>M9RD76</accession>
<dbReference type="STRING" id="391626.OAN307_c21530"/>
<dbReference type="EMBL" id="CP003740">
    <property type="protein sequence ID" value="AGI67785.1"/>
    <property type="molecule type" value="Genomic_DNA"/>
</dbReference>
<evidence type="ECO:0000313" key="2">
    <source>
        <dbReference type="Proteomes" id="UP000005307"/>
    </source>
</evidence>
<dbReference type="Proteomes" id="UP000005307">
    <property type="component" value="Chromosome"/>
</dbReference>
<gene>
    <name evidence="1" type="ORF">OAN307_c21530</name>
</gene>
<protein>
    <submittedName>
        <fullName evidence="1">Uncharacterized protein</fullName>
    </submittedName>
</protein>
<proteinExistence type="predicted"/>
<name>M9RD76_9RHOB</name>
<dbReference type="HOGENOM" id="CLU_2634612_0_0_5"/>